<evidence type="ECO:0008006" key="3">
    <source>
        <dbReference type="Google" id="ProtNLM"/>
    </source>
</evidence>
<accession>A0A917MFB0</accession>
<reference evidence="1" key="1">
    <citation type="journal article" date="2014" name="Int. J. Syst. Evol. Microbiol.">
        <title>Complete genome sequence of Corynebacterium casei LMG S-19264T (=DSM 44701T), isolated from a smear-ripened cheese.</title>
        <authorList>
            <consortium name="US DOE Joint Genome Institute (JGI-PGF)"/>
            <person name="Walter F."/>
            <person name="Albersmeier A."/>
            <person name="Kalinowski J."/>
            <person name="Ruckert C."/>
        </authorList>
    </citation>
    <scope>NUCLEOTIDE SEQUENCE</scope>
    <source>
        <strain evidence="1">CGMCC 1.12195</strain>
    </source>
</reference>
<dbReference type="Proteomes" id="UP000660862">
    <property type="component" value="Unassembled WGS sequence"/>
</dbReference>
<evidence type="ECO:0000313" key="1">
    <source>
        <dbReference type="EMBL" id="GGG96051.1"/>
    </source>
</evidence>
<comment type="caution">
    <text evidence="1">The sequence shown here is derived from an EMBL/GenBank/DDBJ whole genome shotgun (WGS) entry which is preliminary data.</text>
</comment>
<name>A0A917MFB0_9SPHI</name>
<protein>
    <recommendedName>
        <fullName evidence="3">DUF4249 domain-containing protein</fullName>
    </recommendedName>
</protein>
<dbReference type="RefSeq" id="WP_188507291.1">
    <property type="nucleotide sequence ID" value="NZ_BMER01000004.1"/>
</dbReference>
<dbReference type="EMBL" id="BMER01000004">
    <property type="protein sequence ID" value="GGG96051.1"/>
    <property type="molecule type" value="Genomic_DNA"/>
</dbReference>
<gene>
    <name evidence="1" type="ORF">GCM10007415_34060</name>
</gene>
<keyword evidence="2" id="KW-1185">Reference proteome</keyword>
<reference evidence="1" key="2">
    <citation type="submission" date="2020-09" db="EMBL/GenBank/DDBJ databases">
        <authorList>
            <person name="Sun Q."/>
            <person name="Zhou Y."/>
        </authorList>
    </citation>
    <scope>NUCLEOTIDE SEQUENCE</scope>
    <source>
        <strain evidence="1">CGMCC 1.12195</strain>
    </source>
</reference>
<evidence type="ECO:0000313" key="2">
    <source>
        <dbReference type="Proteomes" id="UP000660862"/>
    </source>
</evidence>
<proteinExistence type="predicted"/>
<dbReference type="AlphaFoldDB" id="A0A917MFB0"/>
<sequence>MNNGLNASNLPRLFIALCFGWPVSHGCTEGDAPYPEPLPVVEAYLAPNQPAIVQITREISYGSADTLMALTGLSPRITHNGQSYPLVETAPGRYGSTEVPLTAGGIYGLSFSFNGREVTAETEIPMPPGRVSASATDIAVPDFGSGIGTELPDPIRYTWDNPDGAFHVLVVRNIESNPTPITFNIGGSPVEKPAPAFRLPPHSGDSQQVTIGRFSYYGEHEVILYRIQPEYVALYESSGNNSNDLVAPPTNINGGLGIFTGVHAADTLSVHVW</sequence>
<organism evidence="1 2">
    <name type="scientific">Parapedobacter pyrenivorans</name>
    <dbReference type="NCBI Taxonomy" id="1305674"/>
    <lineage>
        <taxon>Bacteria</taxon>
        <taxon>Pseudomonadati</taxon>
        <taxon>Bacteroidota</taxon>
        <taxon>Sphingobacteriia</taxon>
        <taxon>Sphingobacteriales</taxon>
        <taxon>Sphingobacteriaceae</taxon>
        <taxon>Parapedobacter</taxon>
    </lineage>
</organism>